<dbReference type="Proteomes" id="UP001285354">
    <property type="component" value="Unassembled WGS sequence"/>
</dbReference>
<gene>
    <name evidence="2" type="ORF">QTJ16_004038</name>
</gene>
<dbReference type="Pfam" id="PF13621">
    <property type="entry name" value="Cupin_8"/>
    <property type="match status" value="1"/>
</dbReference>
<dbReference type="SUPFAM" id="SSF51197">
    <property type="entry name" value="Clavaminate synthase-like"/>
    <property type="match status" value="1"/>
</dbReference>
<sequence>MTRLSIFTRSSRHFLRFYSSRNVFSPVQSIAGPLDLIEVEEFRARAFLPERPLRITAPNAEGASDWIPAANKWFTHDFISNESQSSHTGRRILSYSYLSAFASTILPYELTTPVDISKTNLSAESYKFLPVLMQYLRNSDGKTFHRFSAPLSLFLQASSAPCPWPPSLYIAQAQLIDLPSILQADLPTPFLVTNAGKGDIYDANIWMGIPPTYTPLHKDPNPNLFVQLTSRKRVRLFRKDVGDAIFSNIKERTGHVGLSDVIRGHEMMEGLESEYTKEAVWGEDITGRISEGEGLETVVGPGDALFIPKGWWHSFMSLGNDVTASVNWWFR</sequence>
<dbReference type="EMBL" id="JAUBYV010000005">
    <property type="protein sequence ID" value="KAK2626863.1"/>
    <property type="molecule type" value="Genomic_DNA"/>
</dbReference>
<dbReference type="AlphaFoldDB" id="A0AAD9T114"/>
<dbReference type="PROSITE" id="PS51184">
    <property type="entry name" value="JMJC"/>
    <property type="match status" value="1"/>
</dbReference>
<evidence type="ECO:0000259" key="1">
    <source>
        <dbReference type="PROSITE" id="PS51184"/>
    </source>
</evidence>
<keyword evidence="3" id="KW-1185">Reference proteome</keyword>
<organism evidence="2 3">
    <name type="scientific">Diplocarpon rosae</name>
    <dbReference type="NCBI Taxonomy" id="946125"/>
    <lineage>
        <taxon>Eukaryota</taxon>
        <taxon>Fungi</taxon>
        <taxon>Dikarya</taxon>
        <taxon>Ascomycota</taxon>
        <taxon>Pezizomycotina</taxon>
        <taxon>Leotiomycetes</taxon>
        <taxon>Helotiales</taxon>
        <taxon>Drepanopezizaceae</taxon>
        <taxon>Diplocarpon</taxon>
    </lineage>
</organism>
<evidence type="ECO:0000313" key="2">
    <source>
        <dbReference type="EMBL" id="KAK2626863.1"/>
    </source>
</evidence>
<comment type="caution">
    <text evidence="2">The sequence shown here is derived from an EMBL/GenBank/DDBJ whole genome shotgun (WGS) entry which is preliminary data.</text>
</comment>
<protein>
    <recommendedName>
        <fullName evidence="1">JmjC domain-containing protein</fullName>
    </recommendedName>
</protein>
<dbReference type="Gene3D" id="2.60.120.650">
    <property type="entry name" value="Cupin"/>
    <property type="match status" value="1"/>
</dbReference>
<dbReference type="InterPro" id="IPR041667">
    <property type="entry name" value="Cupin_8"/>
</dbReference>
<dbReference type="PANTHER" id="PTHR12461">
    <property type="entry name" value="HYPOXIA-INDUCIBLE FACTOR 1 ALPHA INHIBITOR-RELATED"/>
    <property type="match status" value="1"/>
</dbReference>
<dbReference type="PANTHER" id="PTHR12461:SF105">
    <property type="entry name" value="HYPOXIA-INDUCIBLE FACTOR 1-ALPHA INHIBITOR"/>
    <property type="match status" value="1"/>
</dbReference>
<proteinExistence type="predicted"/>
<reference evidence="2" key="1">
    <citation type="submission" date="2023-06" db="EMBL/GenBank/DDBJ databases">
        <title>Draft genome of Marssonina rosae.</title>
        <authorList>
            <person name="Cheng Q."/>
        </authorList>
    </citation>
    <scope>NUCLEOTIDE SEQUENCE</scope>
    <source>
        <strain evidence="2">R4</strain>
    </source>
</reference>
<feature type="domain" description="JmjC" evidence="1">
    <location>
        <begin position="162"/>
        <end position="331"/>
    </location>
</feature>
<evidence type="ECO:0000313" key="3">
    <source>
        <dbReference type="Proteomes" id="UP001285354"/>
    </source>
</evidence>
<dbReference type="InterPro" id="IPR003347">
    <property type="entry name" value="JmjC_dom"/>
</dbReference>
<accession>A0AAD9T114</accession>
<name>A0AAD9T114_9HELO</name>